<evidence type="ECO:0000313" key="2">
    <source>
        <dbReference type="Proteomes" id="UP000798662"/>
    </source>
</evidence>
<sequence>MCLAARQLLSLVDASPKWINVWIVLEAGDGSVTSSFSGKVINCTVDKEEPARGGDFCKDWWAFRGSKEGRHREAKAAAADSKGSDNNSDAAGAGGGSGSRDGDGAKPCGEGKFGGRRPKSGASDDEAGDAASSGSTMYPPHEFLTRVMVKTAVRGKMGKRSLLAEDLRKLLYLGGLEDIGQNTYGDVADIFTSAGNVLRSRCGKKDFSWAGACPLSLLVSVWSTAGIKDVVDGTDFVPPHHRSAKGQSMQKKRLVLCVAAHLSPFYATVFEQHFVAVRASGRKKRFMAKDPFADSKKQAKKIRKREGKGNGGKLTKEEQLAAAASARLRLEKALRAAEAAKNESAAVKAAAIAAAERRKAAADAAAAVGADAIAAARAKAAADAAPAARPAGAGAGGSERGPMSPAASMPLCALEWLSENVRMHAVRTRELSPVLPDTTALSAVALSGQALSDAARASPSVRVVLPRVLLEKAFAALSAEQGNAATLPVDAPGPTEGGELAVRLTLSRYDPVVAFSTTLMQMSSALAFNEAIE</sequence>
<reference evidence="1" key="1">
    <citation type="submission" date="2019-11" db="EMBL/GenBank/DDBJ databases">
        <title>Nori genome reveals adaptations in red seaweeds to the harsh intertidal environment.</title>
        <authorList>
            <person name="Wang D."/>
            <person name="Mao Y."/>
        </authorList>
    </citation>
    <scope>NUCLEOTIDE SEQUENCE</scope>
    <source>
        <tissue evidence="1">Gametophyte</tissue>
    </source>
</reference>
<accession>A0ACC3BPZ9</accession>
<dbReference type="Proteomes" id="UP000798662">
    <property type="component" value="Chromosome 1"/>
</dbReference>
<evidence type="ECO:0000313" key="1">
    <source>
        <dbReference type="EMBL" id="KAK1859693.1"/>
    </source>
</evidence>
<dbReference type="EMBL" id="CM020618">
    <property type="protein sequence ID" value="KAK1859693.1"/>
    <property type="molecule type" value="Genomic_DNA"/>
</dbReference>
<name>A0ACC3BPZ9_PYRYE</name>
<proteinExistence type="predicted"/>
<comment type="caution">
    <text evidence="1">The sequence shown here is derived from an EMBL/GenBank/DDBJ whole genome shotgun (WGS) entry which is preliminary data.</text>
</comment>
<gene>
    <name evidence="1" type="ORF">I4F81_002287</name>
</gene>
<organism evidence="1 2">
    <name type="scientific">Pyropia yezoensis</name>
    <name type="common">Susabi-nori</name>
    <name type="synonym">Porphyra yezoensis</name>
    <dbReference type="NCBI Taxonomy" id="2788"/>
    <lineage>
        <taxon>Eukaryota</taxon>
        <taxon>Rhodophyta</taxon>
        <taxon>Bangiophyceae</taxon>
        <taxon>Bangiales</taxon>
        <taxon>Bangiaceae</taxon>
        <taxon>Pyropia</taxon>
    </lineage>
</organism>
<protein>
    <submittedName>
        <fullName evidence="1">Uncharacterized protein</fullName>
    </submittedName>
</protein>
<keyword evidence="2" id="KW-1185">Reference proteome</keyword>